<evidence type="ECO:0000313" key="2">
    <source>
        <dbReference type="EMBL" id="KAK4081412.1"/>
    </source>
</evidence>
<evidence type="ECO:0000313" key="3">
    <source>
        <dbReference type="Proteomes" id="UP001287286"/>
    </source>
</evidence>
<proteinExistence type="predicted"/>
<sequence length="137" mass="14889">MLGESHPPKEAKRVTISPFEWIIESLHNPAEGISGLGRQAGGGQAVSARKERTVGGATRSKRVITQQCRHFQVASSPDSGSRPRSRPTPARVRQECVRATSSNQQGITRLSCVIGVILADNEWAPPATINHDTHLQY</sequence>
<feature type="compositionally biased region" description="Low complexity" evidence="1">
    <location>
        <begin position="75"/>
        <end position="91"/>
    </location>
</feature>
<feature type="region of interest" description="Disordered" evidence="1">
    <location>
        <begin position="32"/>
        <end position="99"/>
    </location>
</feature>
<reference evidence="2 3" key="1">
    <citation type="journal article" date="2024" name="Microbiol. Resour. Announc.">
        <title>Genome annotations for the ascomycete fungi Trichoderma harzianum, Trichoderma aggressivum, and Purpureocillium lilacinum.</title>
        <authorList>
            <person name="Beijen E.P.W."/>
            <person name="Ohm R.A."/>
        </authorList>
    </citation>
    <scope>NUCLEOTIDE SEQUENCE [LARGE SCALE GENOMIC DNA]</scope>
    <source>
        <strain evidence="2 3">CBS 150709</strain>
    </source>
</reference>
<feature type="compositionally biased region" description="Gly residues" evidence="1">
    <location>
        <begin position="34"/>
        <end position="44"/>
    </location>
</feature>
<organism evidence="2 3">
    <name type="scientific">Purpureocillium lilacinum</name>
    <name type="common">Paecilomyces lilacinus</name>
    <dbReference type="NCBI Taxonomy" id="33203"/>
    <lineage>
        <taxon>Eukaryota</taxon>
        <taxon>Fungi</taxon>
        <taxon>Dikarya</taxon>
        <taxon>Ascomycota</taxon>
        <taxon>Pezizomycotina</taxon>
        <taxon>Sordariomycetes</taxon>
        <taxon>Hypocreomycetidae</taxon>
        <taxon>Hypocreales</taxon>
        <taxon>Ophiocordycipitaceae</taxon>
        <taxon>Purpureocillium</taxon>
    </lineage>
</organism>
<protein>
    <submittedName>
        <fullName evidence="2">Uncharacterized protein</fullName>
    </submittedName>
</protein>
<dbReference type="Proteomes" id="UP001287286">
    <property type="component" value="Unassembled WGS sequence"/>
</dbReference>
<gene>
    <name evidence="2" type="ORF">Purlil1_11673</name>
</gene>
<evidence type="ECO:0000256" key="1">
    <source>
        <dbReference type="SAM" id="MobiDB-lite"/>
    </source>
</evidence>
<dbReference type="EMBL" id="JAWRVI010000074">
    <property type="protein sequence ID" value="KAK4081412.1"/>
    <property type="molecule type" value="Genomic_DNA"/>
</dbReference>
<keyword evidence="3" id="KW-1185">Reference proteome</keyword>
<name>A0ABR0BJH3_PURLI</name>
<comment type="caution">
    <text evidence="2">The sequence shown here is derived from an EMBL/GenBank/DDBJ whole genome shotgun (WGS) entry which is preliminary data.</text>
</comment>
<accession>A0ABR0BJH3</accession>